<dbReference type="CDD" id="cd03230">
    <property type="entry name" value="ABC_DR_subfamily_A"/>
    <property type="match status" value="1"/>
</dbReference>
<name>A0A0R1HQ90_9LACO</name>
<gene>
    <name evidence="5" type="ORF">FC66_GL001405</name>
</gene>
<dbReference type="EMBL" id="AZDI01000008">
    <property type="protein sequence ID" value="KRK45442.1"/>
    <property type="molecule type" value="Genomic_DNA"/>
</dbReference>
<dbReference type="RefSeq" id="WP_225416504.1">
    <property type="nucleotide sequence ID" value="NZ_AZDI01000008.1"/>
</dbReference>
<dbReference type="SMART" id="SM00382">
    <property type="entry name" value="AAA"/>
    <property type="match status" value="1"/>
</dbReference>
<dbReference type="Gene3D" id="3.40.50.300">
    <property type="entry name" value="P-loop containing nucleotide triphosphate hydrolases"/>
    <property type="match status" value="1"/>
</dbReference>
<feature type="domain" description="ABC transporter" evidence="4">
    <location>
        <begin position="7"/>
        <end position="204"/>
    </location>
</feature>
<protein>
    <submittedName>
        <fullName evidence="5">ABC transporter ATP-binding protein</fullName>
    </submittedName>
</protein>
<dbReference type="PROSITE" id="PS50893">
    <property type="entry name" value="ABC_TRANSPORTER_2"/>
    <property type="match status" value="1"/>
</dbReference>
<dbReference type="InterPro" id="IPR003439">
    <property type="entry name" value="ABC_transporter-like_ATP-bd"/>
</dbReference>
<keyword evidence="1" id="KW-0813">Transport</keyword>
<dbReference type="InterPro" id="IPR003593">
    <property type="entry name" value="AAA+_ATPase"/>
</dbReference>
<evidence type="ECO:0000256" key="1">
    <source>
        <dbReference type="ARBA" id="ARBA00022448"/>
    </source>
</evidence>
<evidence type="ECO:0000259" key="4">
    <source>
        <dbReference type="PROSITE" id="PS50893"/>
    </source>
</evidence>
<reference evidence="5 6" key="1">
    <citation type="journal article" date="2015" name="Genome Announc.">
        <title>Expanding the biotechnology potential of lactobacilli through comparative genomics of 213 strains and associated genera.</title>
        <authorList>
            <person name="Sun Z."/>
            <person name="Harris H.M."/>
            <person name="McCann A."/>
            <person name="Guo C."/>
            <person name="Argimon S."/>
            <person name="Zhang W."/>
            <person name="Yang X."/>
            <person name="Jeffery I.B."/>
            <person name="Cooney J.C."/>
            <person name="Kagawa T.F."/>
            <person name="Liu W."/>
            <person name="Song Y."/>
            <person name="Salvetti E."/>
            <person name="Wrobel A."/>
            <person name="Rasinkangas P."/>
            <person name="Parkhill J."/>
            <person name="Rea M.C."/>
            <person name="O'Sullivan O."/>
            <person name="Ritari J."/>
            <person name="Douillard F.P."/>
            <person name="Paul Ross R."/>
            <person name="Yang R."/>
            <person name="Briner A.E."/>
            <person name="Felis G.E."/>
            <person name="de Vos W.M."/>
            <person name="Barrangou R."/>
            <person name="Klaenhammer T.R."/>
            <person name="Caufield P.W."/>
            <person name="Cui Y."/>
            <person name="Zhang H."/>
            <person name="O'Toole P.W."/>
        </authorList>
    </citation>
    <scope>NUCLEOTIDE SEQUENCE [LARGE SCALE GENOMIC DNA]</scope>
    <source>
        <strain evidence="5 6">DSM 15638</strain>
    </source>
</reference>
<dbReference type="PANTHER" id="PTHR42939">
    <property type="entry name" value="ABC TRANSPORTER ATP-BINDING PROTEIN ALBC-RELATED"/>
    <property type="match status" value="1"/>
</dbReference>
<accession>A0A0R1HQ90</accession>
<dbReference type="GeneID" id="83549154"/>
<dbReference type="InterPro" id="IPR017871">
    <property type="entry name" value="ABC_transporter-like_CS"/>
</dbReference>
<dbReference type="PANTHER" id="PTHR42939:SF1">
    <property type="entry name" value="ABC TRANSPORTER ATP-BINDING PROTEIN ALBC-RELATED"/>
    <property type="match status" value="1"/>
</dbReference>
<evidence type="ECO:0000256" key="3">
    <source>
        <dbReference type="ARBA" id="ARBA00022840"/>
    </source>
</evidence>
<dbReference type="Pfam" id="PF00005">
    <property type="entry name" value="ABC_tran"/>
    <property type="match status" value="1"/>
</dbReference>
<dbReference type="STRING" id="1423719.FC66_GL001405"/>
<evidence type="ECO:0000313" key="6">
    <source>
        <dbReference type="Proteomes" id="UP000051450"/>
    </source>
</evidence>
<comment type="caution">
    <text evidence="5">The sequence shown here is derived from an EMBL/GenBank/DDBJ whole genome shotgun (WGS) entry which is preliminary data.</text>
</comment>
<dbReference type="Proteomes" id="UP000051450">
    <property type="component" value="Unassembled WGS sequence"/>
</dbReference>
<dbReference type="SUPFAM" id="SSF52540">
    <property type="entry name" value="P-loop containing nucleoside triphosphate hydrolases"/>
    <property type="match status" value="1"/>
</dbReference>
<keyword evidence="3 5" id="KW-0067">ATP-binding</keyword>
<evidence type="ECO:0000256" key="2">
    <source>
        <dbReference type="ARBA" id="ARBA00022741"/>
    </source>
</evidence>
<evidence type="ECO:0000313" key="5">
    <source>
        <dbReference type="EMBL" id="KRK45442.1"/>
    </source>
</evidence>
<keyword evidence="6" id="KW-1185">Reference proteome</keyword>
<dbReference type="GO" id="GO:0005524">
    <property type="term" value="F:ATP binding"/>
    <property type="evidence" value="ECO:0007669"/>
    <property type="project" value="UniProtKB-KW"/>
</dbReference>
<dbReference type="GO" id="GO:0016887">
    <property type="term" value="F:ATP hydrolysis activity"/>
    <property type="evidence" value="ECO:0007669"/>
    <property type="project" value="InterPro"/>
</dbReference>
<dbReference type="AlphaFoldDB" id="A0A0R1HQ90"/>
<dbReference type="InterPro" id="IPR027417">
    <property type="entry name" value="P-loop_NTPase"/>
</dbReference>
<proteinExistence type="predicted"/>
<dbReference type="PATRIC" id="fig|1423719.4.peg.1428"/>
<sequence length="204" mass="23120">METKKMLKIEALSKKIKQHEIINDLNLTVDSGELIHIMGINGSGKSTLFKIIANIMEPSSGTVTLFENVEIGALIENPSFMETSTAKENMKFLSQINHHYNEKRISDLFSKLDLDYNSREKINKYSLGMRQKVGIIQAIMENQNLILLDEPTRGLDKKALETFGQMVMELIGEGKSIIIASHENLSELEFTTRYELVEGDLQKL</sequence>
<keyword evidence="2" id="KW-0547">Nucleotide-binding</keyword>
<dbReference type="InterPro" id="IPR051782">
    <property type="entry name" value="ABC_Transporter_VariousFunc"/>
</dbReference>
<organism evidence="5 6">
    <name type="scientific">Dellaglioa algida DSM 15638</name>
    <dbReference type="NCBI Taxonomy" id="1423719"/>
    <lineage>
        <taxon>Bacteria</taxon>
        <taxon>Bacillati</taxon>
        <taxon>Bacillota</taxon>
        <taxon>Bacilli</taxon>
        <taxon>Lactobacillales</taxon>
        <taxon>Lactobacillaceae</taxon>
        <taxon>Dellaglioa</taxon>
    </lineage>
</organism>
<dbReference type="PROSITE" id="PS00211">
    <property type="entry name" value="ABC_TRANSPORTER_1"/>
    <property type="match status" value="1"/>
</dbReference>